<gene>
    <name evidence="3" type="ORF">ACFSSA_09515</name>
</gene>
<name>A0ABW5D768_9BACT</name>
<dbReference type="InterPro" id="IPR010496">
    <property type="entry name" value="AL/BT2_dom"/>
</dbReference>
<dbReference type="InterPro" id="IPR011042">
    <property type="entry name" value="6-blade_b-propeller_TolB-like"/>
</dbReference>
<evidence type="ECO:0000313" key="3">
    <source>
        <dbReference type="EMBL" id="MFD2256913.1"/>
    </source>
</evidence>
<dbReference type="Proteomes" id="UP001597375">
    <property type="component" value="Unassembled WGS sequence"/>
</dbReference>
<reference evidence="4" key="1">
    <citation type="journal article" date="2019" name="Int. J. Syst. Evol. Microbiol.">
        <title>The Global Catalogue of Microorganisms (GCM) 10K type strain sequencing project: providing services to taxonomists for standard genome sequencing and annotation.</title>
        <authorList>
            <consortium name="The Broad Institute Genomics Platform"/>
            <consortium name="The Broad Institute Genome Sequencing Center for Infectious Disease"/>
            <person name="Wu L."/>
            <person name="Ma J."/>
        </authorList>
    </citation>
    <scope>NUCLEOTIDE SEQUENCE [LARGE SCALE GENOMIC DNA]</scope>
    <source>
        <strain evidence="4">CGMCC 4.7106</strain>
    </source>
</reference>
<dbReference type="RefSeq" id="WP_386820201.1">
    <property type="nucleotide sequence ID" value="NZ_JBHUIT010000017.1"/>
</dbReference>
<protein>
    <submittedName>
        <fullName evidence="3">Family 16 glycoside hydrolase</fullName>
    </submittedName>
</protein>
<evidence type="ECO:0000259" key="2">
    <source>
        <dbReference type="Pfam" id="PF06439"/>
    </source>
</evidence>
<evidence type="ECO:0000313" key="4">
    <source>
        <dbReference type="Proteomes" id="UP001597375"/>
    </source>
</evidence>
<dbReference type="PANTHER" id="PTHR33546">
    <property type="entry name" value="LARGE, MULTIFUNCTIONAL SECRETED PROTEIN-RELATED"/>
    <property type="match status" value="1"/>
</dbReference>
<keyword evidence="4" id="KW-1185">Reference proteome</keyword>
<evidence type="ECO:0000256" key="1">
    <source>
        <dbReference type="SAM" id="MobiDB-lite"/>
    </source>
</evidence>
<accession>A0ABW5D768</accession>
<proteinExistence type="predicted"/>
<sequence>MKFFLTLLLAPLIAGADWSDYYKLEQIELPKTVSPEFGGLATMPDGRIAACFHSGEVMFYQPEKKTWTPFAVGLHEPLGIVGNDDGSVTVMQWCELTQLSDTDGDGLADSYRCISNDFGVSGNYHEFAYGPARDAEGNYYVSLNVASNFRGIFDHYRGPLSPIGMDEATLKTWRNQKEWEKIKGQAGRMFSRVPYRGCVLKITPEGKSEVFAYGFRSPNGLCIDHNDRLWITDNQGDWLGTSKLFHVEKDKFYGHPASLVWKPGWTRNPLEIPVEELDAMRTPAAGLFPQGELANSPTQPVVPPVNFGLSAGELLIGEMNQANLIRFLPDKIGGALQGTTIPFLAGSGISNGNNRFTFSKDGSLWAGKMHYHWAGNEGLLRITPTGKPMMIADHVHLKPYGFEVHFSHPLGDETPQVTIEKHTYNYSANYGSPKVNLKPVETGAPIISQDRRSIILPVTDIEERYLYTITLKNIADTEGRPLLGDILRYNVVRKSEIDAFKRGVSTPPLPSGWKVHDMKRPQPKVVSPGKSISMPPGDAIVLFDGTDLSQWSTWNEKLKKAQKPRWKVKDGAMEITPTGSIQSKQAFGDIQLHIEWATPSPTADQPKSNGNSGIFLMQRYELQVFNSWENEIYADGIAGSIYGQSPPLVNASRKPGEWQSYDIIFTAPRFDGEKLKSPARITVFHNGALIQNNTEILGPTQHYKRLPYLSHPEKQPILLQNHGDAVRYRNIWVREL</sequence>
<dbReference type="PANTHER" id="PTHR33546:SF1">
    <property type="entry name" value="LARGE, MULTIFUNCTIONAL SECRETED PROTEIN"/>
    <property type="match status" value="1"/>
</dbReference>
<dbReference type="Gene3D" id="2.60.120.560">
    <property type="entry name" value="Exo-inulinase, domain 1"/>
    <property type="match status" value="1"/>
</dbReference>
<dbReference type="SUPFAM" id="SSF63829">
    <property type="entry name" value="Calcium-dependent phosphotriesterase"/>
    <property type="match status" value="1"/>
</dbReference>
<dbReference type="Pfam" id="PF06439">
    <property type="entry name" value="3keto-disac_hyd"/>
    <property type="match status" value="1"/>
</dbReference>
<dbReference type="GO" id="GO:0016787">
    <property type="term" value="F:hydrolase activity"/>
    <property type="evidence" value="ECO:0007669"/>
    <property type="project" value="UniProtKB-KW"/>
</dbReference>
<dbReference type="EMBL" id="JBHUIT010000017">
    <property type="protein sequence ID" value="MFD2256913.1"/>
    <property type="molecule type" value="Genomic_DNA"/>
</dbReference>
<feature type="region of interest" description="Disordered" evidence="1">
    <location>
        <begin position="511"/>
        <end position="531"/>
    </location>
</feature>
<comment type="caution">
    <text evidence="3">The sequence shown here is derived from an EMBL/GenBank/DDBJ whole genome shotgun (WGS) entry which is preliminary data.</text>
</comment>
<dbReference type="Gene3D" id="2.120.10.30">
    <property type="entry name" value="TolB, C-terminal domain"/>
    <property type="match status" value="1"/>
</dbReference>
<organism evidence="3 4">
    <name type="scientific">Luteolibacter algae</name>
    <dbReference type="NCBI Taxonomy" id="454151"/>
    <lineage>
        <taxon>Bacteria</taxon>
        <taxon>Pseudomonadati</taxon>
        <taxon>Verrucomicrobiota</taxon>
        <taxon>Verrucomicrobiia</taxon>
        <taxon>Verrucomicrobiales</taxon>
        <taxon>Verrucomicrobiaceae</taxon>
        <taxon>Luteolibacter</taxon>
    </lineage>
</organism>
<feature type="domain" description="3-keto-alpha-glucoside-1,2-lyase/3-keto-2-hydroxy-glucal hydratase" evidence="2">
    <location>
        <begin position="539"/>
        <end position="734"/>
    </location>
</feature>
<keyword evidence="3" id="KW-0378">Hydrolase</keyword>